<dbReference type="OrthoDB" id="8058138at2759"/>
<gene>
    <name evidence="11" type="ORF">VP01_3945g1</name>
</gene>
<evidence type="ECO:0000256" key="6">
    <source>
        <dbReference type="ARBA" id="ARBA00022842"/>
    </source>
</evidence>
<name>A0A0L6UUD0_9BASI</name>
<evidence type="ECO:0000313" key="12">
    <source>
        <dbReference type="Proteomes" id="UP000037035"/>
    </source>
</evidence>
<dbReference type="GO" id="GO:0016787">
    <property type="term" value="F:hydrolase activity"/>
    <property type="evidence" value="ECO:0007669"/>
    <property type="project" value="UniProtKB-KW"/>
</dbReference>
<dbReference type="GO" id="GO:0046872">
    <property type="term" value="F:metal ion binding"/>
    <property type="evidence" value="ECO:0007669"/>
    <property type="project" value="UniProtKB-KW"/>
</dbReference>
<keyword evidence="5" id="KW-0378">Hydrolase</keyword>
<keyword evidence="6" id="KW-0460">Magnesium</keyword>
<dbReference type="EMBL" id="LAVV01008996">
    <property type="protein sequence ID" value="KNZ51460.1"/>
    <property type="molecule type" value="Genomic_DNA"/>
</dbReference>
<keyword evidence="12" id="KW-1185">Reference proteome</keyword>
<evidence type="ECO:0000256" key="2">
    <source>
        <dbReference type="ARBA" id="ARBA00022722"/>
    </source>
</evidence>
<evidence type="ECO:0000256" key="10">
    <source>
        <dbReference type="ARBA" id="ARBA00023172"/>
    </source>
</evidence>
<evidence type="ECO:0000256" key="1">
    <source>
        <dbReference type="ARBA" id="ARBA00022695"/>
    </source>
</evidence>
<dbReference type="AlphaFoldDB" id="A0A0L6UUD0"/>
<reference evidence="11 12" key="1">
    <citation type="submission" date="2015-08" db="EMBL/GenBank/DDBJ databases">
        <title>Next Generation Sequencing and Analysis of the Genome of Puccinia sorghi L Schw, the Causal Agent of Maize Common Rust.</title>
        <authorList>
            <person name="Rochi L."/>
            <person name="Burguener G."/>
            <person name="Darino M."/>
            <person name="Turjanski A."/>
            <person name="Kreff E."/>
            <person name="Dieguez M.J."/>
            <person name="Sacco F."/>
        </authorList>
    </citation>
    <scope>NUCLEOTIDE SEQUENCE [LARGE SCALE GENOMIC DNA]</scope>
    <source>
        <strain evidence="11 12">RO10H11247</strain>
    </source>
</reference>
<keyword evidence="3" id="KW-0479">Metal-binding</keyword>
<keyword evidence="8" id="KW-0695">RNA-directed DNA polymerase</keyword>
<dbReference type="GO" id="GO:0006310">
    <property type="term" value="P:DNA recombination"/>
    <property type="evidence" value="ECO:0007669"/>
    <property type="project" value="UniProtKB-KW"/>
</dbReference>
<protein>
    <submittedName>
        <fullName evidence="11">Uncharacterized protein</fullName>
    </submittedName>
</protein>
<dbReference type="GO" id="GO:0003964">
    <property type="term" value="F:RNA-directed DNA polymerase activity"/>
    <property type="evidence" value="ECO:0007669"/>
    <property type="project" value="UniProtKB-KW"/>
</dbReference>
<evidence type="ECO:0000256" key="7">
    <source>
        <dbReference type="ARBA" id="ARBA00022908"/>
    </source>
</evidence>
<dbReference type="VEuPathDB" id="FungiDB:VP01_3945g1"/>
<keyword evidence="9" id="KW-0239">DNA-directed DNA polymerase</keyword>
<dbReference type="GO" id="GO:0003887">
    <property type="term" value="F:DNA-directed DNA polymerase activity"/>
    <property type="evidence" value="ECO:0007669"/>
    <property type="project" value="UniProtKB-KW"/>
</dbReference>
<comment type="caution">
    <text evidence="11">The sequence shown here is derived from an EMBL/GenBank/DDBJ whole genome shotgun (WGS) entry which is preliminary data.</text>
</comment>
<evidence type="ECO:0000256" key="4">
    <source>
        <dbReference type="ARBA" id="ARBA00022759"/>
    </source>
</evidence>
<proteinExistence type="predicted"/>
<evidence type="ECO:0000256" key="9">
    <source>
        <dbReference type="ARBA" id="ARBA00022932"/>
    </source>
</evidence>
<evidence type="ECO:0000256" key="8">
    <source>
        <dbReference type="ARBA" id="ARBA00022918"/>
    </source>
</evidence>
<keyword evidence="4" id="KW-0255">Endonuclease</keyword>
<dbReference type="GO" id="GO:0015074">
    <property type="term" value="P:DNA integration"/>
    <property type="evidence" value="ECO:0007669"/>
    <property type="project" value="UniProtKB-KW"/>
</dbReference>
<dbReference type="Proteomes" id="UP000037035">
    <property type="component" value="Unassembled WGS sequence"/>
</dbReference>
<evidence type="ECO:0000313" key="11">
    <source>
        <dbReference type="EMBL" id="KNZ51460.1"/>
    </source>
</evidence>
<dbReference type="InterPro" id="IPR039537">
    <property type="entry name" value="Retrotran_Ty1/copia-like"/>
</dbReference>
<keyword evidence="2" id="KW-0540">Nuclease</keyword>
<accession>A0A0L6UUD0</accession>
<keyword evidence="7" id="KW-0229">DNA integration</keyword>
<keyword evidence="10" id="KW-0233">DNA recombination</keyword>
<keyword evidence="9" id="KW-0808">Transferase</keyword>
<dbReference type="PANTHER" id="PTHR42648:SF11">
    <property type="entry name" value="TRANSPOSON TY4-P GAG-POL POLYPROTEIN"/>
    <property type="match status" value="1"/>
</dbReference>
<keyword evidence="1" id="KW-0548">Nucleotidyltransferase</keyword>
<evidence type="ECO:0000256" key="3">
    <source>
        <dbReference type="ARBA" id="ARBA00022723"/>
    </source>
</evidence>
<organism evidence="11 12">
    <name type="scientific">Puccinia sorghi</name>
    <dbReference type="NCBI Taxonomy" id="27349"/>
    <lineage>
        <taxon>Eukaryota</taxon>
        <taxon>Fungi</taxon>
        <taxon>Dikarya</taxon>
        <taxon>Basidiomycota</taxon>
        <taxon>Pucciniomycotina</taxon>
        <taxon>Pucciniomycetes</taxon>
        <taxon>Pucciniales</taxon>
        <taxon>Pucciniaceae</taxon>
        <taxon>Puccinia</taxon>
    </lineage>
</organism>
<dbReference type="GO" id="GO:0004519">
    <property type="term" value="F:endonuclease activity"/>
    <property type="evidence" value="ECO:0007669"/>
    <property type="project" value="UniProtKB-KW"/>
</dbReference>
<evidence type="ECO:0000256" key="5">
    <source>
        <dbReference type="ARBA" id="ARBA00022801"/>
    </source>
</evidence>
<dbReference type="PANTHER" id="PTHR42648">
    <property type="entry name" value="TRANSPOSASE, PUTATIVE-RELATED"/>
    <property type="match status" value="1"/>
</dbReference>
<sequence>MNSQAPGSNLPLGKSEYKGTICSMDCTNTSVRQLHLLNQSNSRNKTINTSDEDPAAIWTALIGYQKPKSIQNQSIVYQEFLSLSGSQVTAPYKQKLVAKRGNQSTTKKARFLIKQAKLPSEYWAEAVTTANLLKNITPMKKLKWSSPYSKCFHQEFDISCLKPFGCLAFVNITRQFGDTAKKGLLVEGRWSAAMMLSLTWQSSQESPPFLQLTLWPILIHYPPQHLKKNYHPASSTHRTV</sequence>